<sequence length="798" mass="87743">MPPLATALSEYDTLAIVNEFAENFIAPNNLRVAQGINSTLFSEDVYGTADGELNAERYSFSSWWTTLLTAIPPSVHQVSLQASLSVPPRAFLESSLLFRPALMVGSCLQPPRLSFQLFGLFVETANDPTDPSPFGSPISYNVTAAVVEHQTIATSLKLEFWYDVLNRSFPIQIDAYFLVNDQGEISQYDVSFRRWAWATDVIIPLLIPYMANRINTTSTNSTFVLQQYASDKVCRAAVQNCNGTNLQYDNYDDCMSFLAAKPIGEWYRMGEDNLLCRQLHVPMVLLRPDVHCPHIGPSGGDMCIPRDYDQVVLESHFPIGWLAPRYITPENADEVSFIEATNNSTLSPLLGEATNLNECRGLAFLGPDDLRHGLTCTYFRWSRVFPALDLEHQRNVVVYTMNIFFTTVSLALELIAAPALGGHYALYQVQCLRTGGTLISSLYIFELIYRLKMRMPLIAHHFLTIFAISFTVSVWEYTESMTYMVSAVVWLFQATTEQPTFVGLLGYRLDWSPKFVARLLQFAALQTFIVKSASAVGLLVYWKLNQDYNHRPIDVAWTCMVWIIAIGLLLTQIWGSYVTYAIGRRILQIGHLPEPTDVPPSSLTIYSALHLARSRSRGKSSVHDFARAGTGQSEEHDSSTNTSDTVVPPVPELPLAYRGANTLDSYRTNKNTGTDEKVPPVPPASPAALPPAPAPRSAPAVSPGPPGLGGSEKEKHPGEGLQPEDEPVIPKSMSGGGTTILPEIGSPVSEVMHTAPTSPDGHAGLDIRNQAELLETASLGVERGDEATAGGEVTGTAL</sequence>
<keyword evidence="2" id="KW-0472">Membrane</keyword>
<dbReference type="AlphaFoldDB" id="A0A427YP43"/>
<feature type="transmembrane region" description="Helical" evidence="2">
    <location>
        <begin position="457"/>
        <end position="475"/>
    </location>
</feature>
<keyword evidence="2" id="KW-0812">Transmembrane</keyword>
<reference evidence="3 4" key="1">
    <citation type="submission" date="2018-11" db="EMBL/GenBank/DDBJ databases">
        <title>Genome sequence of Saitozyma podzolica DSM 27192.</title>
        <authorList>
            <person name="Aliyu H."/>
            <person name="Gorte O."/>
            <person name="Ochsenreither K."/>
        </authorList>
    </citation>
    <scope>NUCLEOTIDE SEQUENCE [LARGE SCALE GENOMIC DNA]</scope>
    <source>
        <strain evidence="3 4">DSM 27192</strain>
    </source>
</reference>
<evidence type="ECO:0000256" key="1">
    <source>
        <dbReference type="SAM" id="MobiDB-lite"/>
    </source>
</evidence>
<feature type="transmembrane region" description="Helical" evidence="2">
    <location>
        <begin position="487"/>
        <end position="507"/>
    </location>
</feature>
<evidence type="ECO:0000313" key="4">
    <source>
        <dbReference type="Proteomes" id="UP000279259"/>
    </source>
</evidence>
<keyword evidence="2" id="KW-1133">Transmembrane helix</keyword>
<feature type="transmembrane region" description="Helical" evidence="2">
    <location>
        <begin position="519"/>
        <end position="542"/>
    </location>
</feature>
<dbReference type="OrthoDB" id="10010954at2759"/>
<dbReference type="Proteomes" id="UP000279259">
    <property type="component" value="Unassembled WGS sequence"/>
</dbReference>
<proteinExistence type="predicted"/>
<name>A0A427YP43_9TREE</name>
<feature type="compositionally biased region" description="Polar residues" evidence="1">
    <location>
        <begin position="662"/>
        <end position="672"/>
    </location>
</feature>
<evidence type="ECO:0000313" key="3">
    <source>
        <dbReference type="EMBL" id="RSH92878.1"/>
    </source>
</evidence>
<keyword evidence="4" id="KW-1185">Reference proteome</keyword>
<feature type="compositionally biased region" description="Pro residues" evidence="1">
    <location>
        <begin position="679"/>
        <end position="706"/>
    </location>
</feature>
<feature type="transmembrane region" description="Helical" evidence="2">
    <location>
        <begin position="562"/>
        <end position="582"/>
    </location>
</feature>
<evidence type="ECO:0000256" key="2">
    <source>
        <dbReference type="SAM" id="Phobius"/>
    </source>
</evidence>
<feature type="region of interest" description="Disordered" evidence="1">
    <location>
        <begin position="620"/>
        <end position="740"/>
    </location>
</feature>
<comment type="caution">
    <text evidence="3">The sequence shown here is derived from an EMBL/GenBank/DDBJ whole genome shotgun (WGS) entry which is preliminary data.</text>
</comment>
<organism evidence="3 4">
    <name type="scientific">Saitozyma podzolica</name>
    <dbReference type="NCBI Taxonomy" id="1890683"/>
    <lineage>
        <taxon>Eukaryota</taxon>
        <taxon>Fungi</taxon>
        <taxon>Dikarya</taxon>
        <taxon>Basidiomycota</taxon>
        <taxon>Agaricomycotina</taxon>
        <taxon>Tremellomycetes</taxon>
        <taxon>Tremellales</taxon>
        <taxon>Trimorphomycetaceae</taxon>
        <taxon>Saitozyma</taxon>
    </lineage>
</organism>
<protein>
    <submittedName>
        <fullName evidence="3">Uncharacterized protein</fullName>
    </submittedName>
</protein>
<accession>A0A427YP43</accession>
<dbReference type="EMBL" id="RSCD01000005">
    <property type="protein sequence ID" value="RSH92878.1"/>
    <property type="molecule type" value="Genomic_DNA"/>
</dbReference>
<gene>
    <name evidence="3" type="ORF">EHS25_008324</name>
</gene>